<dbReference type="OrthoDB" id="277009at2"/>
<keyword evidence="3" id="KW-1185">Reference proteome</keyword>
<evidence type="ECO:0000259" key="1">
    <source>
        <dbReference type="SMART" id="SM01321"/>
    </source>
</evidence>
<sequence>MRSKRKVLGGIVYHCFNRANGRLRIFKKPGDFEAFENVLAEAIDRVDMRLHGYCVMGNHWHLVVQPRLDGDLSEFMKWLTGTHSHRWHRAHGTVGIGHVYQGRYRSFPVQSNKYYRTLMRYVEANPQKAKLVSRAVDWQWSSLAIRTGSKKPFKLCKPIIELGDGWVDGFDNLPEMPEKKIQNSIRRGAPFGDPEWTRQTAAKLGLESSIKPIGRPKI</sequence>
<evidence type="ECO:0000313" key="2">
    <source>
        <dbReference type="EMBL" id="AQQ71204.1"/>
    </source>
</evidence>
<dbReference type="Pfam" id="PF01797">
    <property type="entry name" value="Y1_Tnp"/>
    <property type="match status" value="1"/>
</dbReference>
<gene>
    <name evidence="2" type="ORF">SMSP2_01570</name>
</gene>
<dbReference type="SMART" id="SM01321">
    <property type="entry name" value="Y1_Tnp"/>
    <property type="match status" value="1"/>
</dbReference>
<dbReference type="Proteomes" id="UP000188181">
    <property type="component" value="Chromosome"/>
</dbReference>
<dbReference type="InterPro" id="IPR036515">
    <property type="entry name" value="Transposase_17_sf"/>
</dbReference>
<dbReference type="EMBL" id="CP019646">
    <property type="protein sequence ID" value="AQQ71204.1"/>
    <property type="molecule type" value="Genomic_DNA"/>
</dbReference>
<proteinExistence type="predicted"/>
<accession>A0A1Q2MEX2</accession>
<dbReference type="SUPFAM" id="SSF143422">
    <property type="entry name" value="Transposase IS200-like"/>
    <property type="match status" value="1"/>
</dbReference>
<protein>
    <submittedName>
        <fullName evidence="2">Transposase</fullName>
    </submittedName>
</protein>
<feature type="domain" description="Transposase IS200-like" evidence="1">
    <location>
        <begin position="8"/>
        <end position="125"/>
    </location>
</feature>
<dbReference type="InterPro" id="IPR002686">
    <property type="entry name" value="Transposase_17"/>
</dbReference>
<dbReference type="GO" id="GO:0006313">
    <property type="term" value="P:DNA transposition"/>
    <property type="evidence" value="ECO:0007669"/>
    <property type="project" value="InterPro"/>
</dbReference>
<dbReference type="Gene3D" id="3.30.70.1290">
    <property type="entry name" value="Transposase IS200-like"/>
    <property type="match status" value="1"/>
</dbReference>
<name>A0A1Q2MEX2_9BACT</name>
<reference evidence="3" key="1">
    <citation type="submission" date="2017-02" db="EMBL/GenBank/DDBJ databases">
        <title>Comparative genomics and description of representatives of a novel lineage of planctomycetes thriving in anoxic sediments.</title>
        <authorList>
            <person name="Spring S."/>
            <person name="Bunk B."/>
            <person name="Sproer C."/>
        </authorList>
    </citation>
    <scope>NUCLEOTIDE SEQUENCE [LARGE SCALE GENOMIC DNA]</scope>
    <source>
        <strain evidence="3">SM-Chi-D1</strain>
    </source>
</reference>
<dbReference type="PANTHER" id="PTHR34322">
    <property type="entry name" value="TRANSPOSASE, Y1_TNP DOMAIN-CONTAINING"/>
    <property type="match status" value="1"/>
</dbReference>
<dbReference type="AlphaFoldDB" id="A0A1Q2MEX2"/>
<dbReference type="PANTHER" id="PTHR34322:SF2">
    <property type="entry name" value="TRANSPOSASE IS200-LIKE DOMAIN-CONTAINING PROTEIN"/>
    <property type="match status" value="1"/>
</dbReference>
<dbReference type="GO" id="GO:0003677">
    <property type="term" value="F:DNA binding"/>
    <property type="evidence" value="ECO:0007669"/>
    <property type="project" value="InterPro"/>
</dbReference>
<dbReference type="GO" id="GO:0004803">
    <property type="term" value="F:transposase activity"/>
    <property type="evidence" value="ECO:0007669"/>
    <property type="project" value="InterPro"/>
</dbReference>
<dbReference type="RefSeq" id="WP_146683404.1">
    <property type="nucleotide sequence ID" value="NZ_CP019646.1"/>
</dbReference>
<evidence type="ECO:0000313" key="3">
    <source>
        <dbReference type="Proteomes" id="UP000188181"/>
    </source>
</evidence>
<dbReference type="KEGG" id="pbas:SMSP2_01570"/>
<organism evidence="2 3">
    <name type="scientific">Limihaloglobus sulfuriphilus</name>
    <dbReference type="NCBI Taxonomy" id="1851148"/>
    <lineage>
        <taxon>Bacteria</taxon>
        <taxon>Pseudomonadati</taxon>
        <taxon>Planctomycetota</taxon>
        <taxon>Phycisphaerae</taxon>
        <taxon>Sedimentisphaerales</taxon>
        <taxon>Sedimentisphaeraceae</taxon>
        <taxon>Limihaloglobus</taxon>
    </lineage>
</organism>